<evidence type="ECO:0000259" key="2">
    <source>
        <dbReference type="PROSITE" id="PS51857"/>
    </source>
</evidence>
<protein>
    <submittedName>
        <fullName evidence="3">Cold shock domain-containing protein</fullName>
    </submittedName>
</protein>
<feature type="domain" description="CSD" evidence="2">
    <location>
        <begin position="87"/>
        <end position="148"/>
    </location>
</feature>
<dbReference type="InterPro" id="IPR012340">
    <property type="entry name" value="NA-bd_OB-fold"/>
</dbReference>
<dbReference type="Pfam" id="PF00313">
    <property type="entry name" value="CSD"/>
    <property type="match status" value="1"/>
</dbReference>
<proteinExistence type="predicted"/>
<feature type="region of interest" description="Disordered" evidence="1">
    <location>
        <begin position="1"/>
        <end position="41"/>
    </location>
</feature>
<dbReference type="SUPFAM" id="SSF50249">
    <property type="entry name" value="Nucleic acid-binding proteins"/>
    <property type="match status" value="1"/>
</dbReference>
<gene>
    <name evidence="3" type="ORF">ACFS5N_04635</name>
</gene>
<reference evidence="4" key="1">
    <citation type="journal article" date="2019" name="Int. J. Syst. Evol. Microbiol.">
        <title>The Global Catalogue of Microorganisms (GCM) 10K type strain sequencing project: providing services to taxonomists for standard genome sequencing and annotation.</title>
        <authorList>
            <consortium name="The Broad Institute Genomics Platform"/>
            <consortium name="The Broad Institute Genome Sequencing Center for Infectious Disease"/>
            <person name="Wu L."/>
            <person name="Ma J."/>
        </authorList>
    </citation>
    <scope>NUCLEOTIDE SEQUENCE [LARGE SCALE GENOMIC DNA]</scope>
    <source>
        <strain evidence="4">KCTC 22437</strain>
    </source>
</reference>
<sequence>MAKSNETFNKKEKEKKRLKKQQEKKEKAELRKTNSDKGKGLEDMMAYVDENGNITTTPPVFKKPSQVSVESIQISTPKQIDEPEDAVKTGIISFYNTSKGFGFIRDSKTQENVFFHMNNLTYQAKENDKVTFTVTKGPKGLSAENVSKL</sequence>
<dbReference type="Proteomes" id="UP001597557">
    <property type="component" value="Unassembled WGS sequence"/>
</dbReference>
<dbReference type="PROSITE" id="PS51857">
    <property type="entry name" value="CSD_2"/>
    <property type="match status" value="1"/>
</dbReference>
<feature type="compositionally biased region" description="Basic and acidic residues" evidence="1">
    <location>
        <begin position="20"/>
        <end position="41"/>
    </location>
</feature>
<dbReference type="InterPro" id="IPR002059">
    <property type="entry name" value="CSP_DNA-bd"/>
</dbReference>
<dbReference type="RefSeq" id="WP_377182719.1">
    <property type="nucleotide sequence ID" value="NZ_JBHUPD010000001.1"/>
</dbReference>
<dbReference type="InterPro" id="IPR011129">
    <property type="entry name" value="CSD"/>
</dbReference>
<organism evidence="3 4">
    <name type="scientific">Mucilaginibacter ximonensis</name>
    <dbReference type="NCBI Taxonomy" id="538021"/>
    <lineage>
        <taxon>Bacteria</taxon>
        <taxon>Pseudomonadati</taxon>
        <taxon>Bacteroidota</taxon>
        <taxon>Sphingobacteriia</taxon>
        <taxon>Sphingobacteriales</taxon>
        <taxon>Sphingobacteriaceae</taxon>
        <taxon>Mucilaginibacter</taxon>
    </lineage>
</organism>
<accession>A0ABW5YAA2</accession>
<evidence type="ECO:0000313" key="3">
    <source>
        <dbReference type="EMBL" id="MFD2871742.1"/>
    </source>
</evidence>
<evidence type="ECO:0000256" key="1">
    <source>
        <dbReference type="SAM" id="MobiDB-lite"/>
    </source>
</evidence>
<dbReference type="Gene3D" id="2.40.50.140">
    <property type="entry name" value="Nucleic acid-binding proteins"/>
    <property type="match status" value="1"/>
</dbReference>
<keyword evidence="4" id="KW-1185">Reference proteome</keyword>
<dbReference type="EMBL" id="JBHUPD010000001">
    <property type="protein sequence ID" value="MFD2871742.1"/>
    <property type="molecule type" value="Genomic_DNA"/>
</dbReference>
<evidence type="ECO:0000313" key="4">
    <source>
        <dbReference type="Proteomes" id="UP001597557"/>
    </source>
</evidence>
<dbReference type="CDD" id="cd04458">
    <property type="entry name" value="CSP_CDS"/>
    <property type="match status" value="1"/>
</dbReference>
<name>A0ABW5YAA2_9SPHI</name>
<dbReference type="SMART" id="SM00357">
    <property type="entry name" value="CSP"/>
    <property type="match status" value="1"/>
</dbReference>
<comment type="caution">
    <text evidence="3">The sequence shown here is derived from an EMBL/GenBank/DDBJ whole genome shotgun (WGS) entry which is preliminary data.</text>
</comment>